<keyword evidence="8 10" id="KW-0443">Lipid metabolism</keyword>
<gene>
    <name evidence="11" type="ORF">X943_000021</name>
</gene>
<dbReference type="EMBL" id="JAHBMH010000007">
    <property type="protein sequence ID" value="KAK1939440.1"/>
    <property type="molecule type" value="Genomic_DNA"/>
</dbReference>
<keyword evidence="6 10" id="KW-1133">Transmembrane helix</keyword>
<dbReference type="PANTHER" id="PTHR14467:SF0">
    <property type="entry name" value="PROTEIN ARV1"/>
    <property type="match status" value="1"/>
</dbReference>
<accession>A0AAD9LK49</accession>
<keyword evidence="7 10" id="KW-0445">Lipid transport</keyword>
<feature type="transmembrane region" description="Helical" evidence="10">
    <location>
        <begin position="285"/>
        <end position="305"/>
    </location>
</feature>
<dbReference type="GO" id="GO:0005794">
    <property type="term" value="C:Golgi apparatus"/>
    <property type="evidence" value="ECO:0007669"/>
    <property type="project" value="TreeGrafter"/>
</dbReference>
<sequence>MVVCVHCGSVVPTLYHKSSNESICLETCSYCGEIADKYVEWDMYIIAIELFLLRVAVFRHLIYNQSAKPVGSNDKLKHRRLSHLLLLFASAVVLDGYRVMVTCRFITRSQEWCSAETLGLQQNTLEQTNNFFKDSAFSLFTPSDESLLTGHDIITFTDTGSSTNLLQNMIQSILASSQVKIIKAREEMGICNGSKPTNLVDGFFILALQEPSLMTLGNLTCQQSGECNTLLLCLTKLAGYCLTLAIIQKLIGRRRYLYASTYSDKRSKRKSNVEEFGGLSSTMDLLMAVLLCIHIKALVLMMIIWYPRLPLLGAVEIYAYFSNVLAIHAACNMTIKASATAVVLAVMVKFLIHYSWLLSQF</sequence>
<comment type="function">
    <text evidence="10">Mediator of sterol homeostasis involved in sterol uptake, trafficking and distribution into membranes.</text>
</comment>
<dbReference type="GO" id="GO:0097036">
    <property type="term" value="P:regulation of plasma membrane sterol distribution"/>
    <property type="evidence" value="ECO:0007669"/>
    <property type="project" value="UniProtKB-UniRule"/>
</dbReference>
<evidence type="ECO:0000256" key="4">
    <source>
        <dbReference type="ARBA" id="ARBA00022692"/>
    </source>
</evidence>
<dbReference type="AlphaFoldDB" id="A0AAD9LK49"/>
<dbReference type="GO" id="GO:0032541">
    <property type="term" value="C:cortical endoplasmic reticulum"/>
    <property type="evidence" value="ECO:0007669"/>
    <property type="project" value="TreeGrafter"/>
</dbReference>
<dbReference type="Pfam" id="PF04161">
    <property type="entry name" value="Arv1"/>
    <property type="match status" value="1"/>
</dbReference>
<dbReference type="GO" id="GO:0006665">
    <property type="term" value="P:sphingolipid metabolic process"/>
    <property type="evidence" value="ECO:0007669"/>
    <property type="project" value="UniProtKB-UniRule"/>
</dbReference>
<feature type="transmembrane region" description="Helical" evidence="10">
    <location>
        <begin position="311"/>
        <end position="330"/>
    </location>
</feature>
<dbReference type="Proteomes" id="UP001195914">
    <property type="component" value="Unassembled WGS sequence"/>
</dbReference>
<protein>
    <recommendedName>
        <fullName evidence="10">Protein ARV</fullName>
    </recommendedName>
</protein>
<evidence type="ECO:0000256" key="10">
    <source>
        <dbReference type="RuleBase" id="RU368065"/>
    </source>
</evidence>
<keyword evidence="3 10" id="KW-0813">Transport</keyword>
<comment type="function">
    <text evidence="10">Regulates also the sphingolipid metabolism.</text>
</comment>
<evidence type="ECO:0000256" key="9">
    <source>
        <dbReference type="ARBA" id="ARBA00023136"/>
    </source>
</evidence>
<proteinExistence type="inferred from homology"/>
<comment type="caution">
    <text evidence="11">The sequence shown here is derived from an EMBL/GenBank/DDBJ whole genome shotgun (WGS) entry which is preliminary data.</text>
</comment>
<evidence type="ECO:0000256" key="3">
    <source>
        <dbReference type="ARBA" id="ARBA00022448"/>
    </source>
</evidence>
<keyword evidence="9 10" id="KW-0472">Membrane</keyword>
<comment type="subcellular location">
    <subcellularLocation>
        <location evidence="1 10">Endoplasmic reticulum membrane</location>
        <topology evidence="1 10">Multi-pass membrane protein</topology>
    </subcellularLocation>
</comment>
<keyword evidence="10" id="KW-0746">Sphingolipid metabolism</keyword>
<evidence type="ECO:0000256" key="6">
    <source>
        <dbReference type="ARBA" id="ARBA00022989"/>
    </source>
</evidence>
<evidence type="ECO:0000256" key="2">
    <source>
        <dbReference type="ARBA" id="ARBA00009187"/>
    </source>
</evidence>
<comment type="similarity">
    <text evidence="2 10">Belongs to the ARV1 family.</text>
</comment>
<keyword evidence="5 10" id="KW-0256">Endoplasmic reticulum</keyword>
<reference evidence="11" key="1">
    <citation type="journal article" date="2014" name="Nucleic Acids Res.">
        <title>The evolutionary dynamics of variant antigen genes in Babesia reveal a history of genomic innovation underlying host-parasite interaction.</title>
        <authorList>
            <person name="Jackson A.P."/>
            <person name="Otto T.D."/>
            <person name="Darby A."/>
            <person name="Ramaprasad A."/>
            <person name="Xia D."/>
            <person name="Echaide I.E."/>
            <person name="Farber M."/>
            <person name="Gahlot S."/>
            <person name="Gamble J."/>
            <person name="Gupta D."/>
            <person name="Gupta Y."/>
            <person name="Jackson L."/>
            <person name="Malandrin L."/>
            <person name="Malas T.B."/>
            <person name="Moussa E."/>
            <person name="Nair M."/>
            <person name="Reid A.J."/>
            <person name="Sanders M."/>
            <person name="Sharma J."/>
            <person name="Tracey A."/>
            <person name="Quail M.A."/>
            <person name="Weir W."/>
            <person name="Wastling J.M."/>
            <person name="Hall N."/>
            <person name="Willadsen P."/>
            <person name="Lingelbach K."/>
            <person name="Shiels B."/>
            <person name="Tait A."/>
            <person name="Berriman M."/>
            <person name="Allred D.R."/>
            <person name="Pain A."/>
        </authorList>
    </citation>
    <scope>NUCLEOTIDE SEQUENCE</scope>
    <source>
        <strain evidence="11">1802A</strain>
    </source>
</reference>
<feature type="transmembrane region" description="Helical" evidence="10">
    <location>
        <begin position="337"/>
        <end position="356"/>
    </location>
</feature>
<dbReference type="GO" id="GO:0005789">
    <property type="term" value="C:endoplasmic reticulum membrane"/>
    <property type="evidence" value="ECO:0007669"/>
    <property type="project" value="UniProtKB-SubCell"/>
</dbReference>
<keyword evidence="4 10" id="KW-0812">Transmembrane</keyword>
<dbReference type="GO" id="GO:0032366">
    <property type="term" value="P:intracellular sterol transport"/>
    <property type="evidence" value="ECO:0007669"/>
    <property type="project" value="UniProtKB-UniRule"/>
</dbReference>
<evidence type="ECO:0000313" key="12">
    <source>
        <dbReference type="Proteomes" id="UP001195914"/>
    </source>
</evidence>
<evidence type="ECO:0000256" key="7">
    <source>
        <dbReference type="ARBA" id="ARBA00023055"/>
    </source>
</evidence>
<dbReference type="PANTHER" id="PTHR14467">
    <property type="entry name" value="ARV1"/>
    <property type="match status" value="1"/>
</dbReference>
<evidence type="ECO:0000256" key="5">
    <source>
        <dbReference type="ARBA" id="ARBA00022824"/>
    </source>
</evidence>
<evidence type="ECO:0000256" key="8">
    <source>
        <dbReference type="ARBA" id="ARBA00023098"/>
    </source>
</evidence>
<evidence type="ECO:0000256" key="1">
    <source>
        <dbReference type="ARBA" id="ARBA00004477"/>
    </source>
</evidence>
<evidence type="ECO:0000313" key="11">
    <source>
        <dbReference type="EMBL" id="KAK1939440.1"/>
    </source>
</evidence>
<reference evidence="11" key="2">
    <citation type="submission" date="2021-05" db="EMBL/GenBank/DDBJ databases">
        <authorList>
            <person name="Pain A."/>
        </authorList>
    </citation>
    <scope>NUCLEOTIDE SEQUENCE</scope>
    <source>
        <strain evidence="11">1802A</strain>
    </source>
</reference>
<organism evidence="11 12">
    <name type="scientific">Babesia divergens</name>
    <dbReference type="NCBI Taxonomy" id="32595"/>
    <lineage>
        <taxon>Eukaryota</taxon>
        <taxon>Sar</taxon>
        <taxon>Alveolata</taxon>
        <taxon>Apicomplexa</taxon>
        <taxon>Aconoidasida</taxon>
        <taxon>Piroplasmida</taxon>
        <taxon>Babesiidae</taxon>
        <taxon>Babesia</taxon>
    </lineage>
</organism>
<name>A0AAD9LK49_BABDI</name>
<dbReference type="GO" id="GO:0016125">
    <property type="term" value="P:sterol metabolic process"/>
    <property type="evidence" value="ECO:0007669"/>
    <property type="project" value="UniProtKB-UniRule"/>
</dbReference>
<keyword evidence="12" id="KW-1185">Reference proteome</keyword>
<dbReference type="InterPro" id="IPR007290">
    <property type="entry name" value="Arv1"/>
</dbReference>